<organism evidence="1 2">
    <name type="scientific">Pseudocercospora eumusae</name>
    <dbReference type="NCBI Taxonomy" id="321146"/>
    <lineage>
        <taxon>Eukaryota</taxon>
        <taxon>Fungi</taxon>
        <taxon>Dikarya</taxon>
        <taxon>Ascomycota</taxon>
        <taxon>Pezizomycotina</taxon>
        <taxon>Dothideomycetes</taxon>
        <taxon>Dothideomycetidae</taxon>
        <taxon>Mycosphaerellales</taxon>
        <taxon>Mycosphaerellaceae</taxon>
        <taxon>Pseudocercospora</taxon>
    </lineage>
</organism>
<proteinExistence type="predicted"/>
<dbReference type="AlphaFoldDB" id="A0A139H325"/>
<gene>
    <name evidence="1" type="ORF">AC578_7421</name>
</gene>
<dbReference type="EMBL" id="LFZN01000161">
    <property type="protein sequence ID" value="KXS96867.1"/>
    <property type="molecule type" value="Genomic_DNA"/>
</dbReference>
<evidence type="ECO:0000313" key="1">
    <source>
        <dbReference type="EMBL" id="KXS96867.1"/>
    </source>
</evidence>
<name>A0A139H325_9PEZI</name>
<reference evidence="1 2" key="1">
    <citation type="submission" date="2015-07" db="EMBL/GenBank/DDBJ databases">
        <title>Comparative genomics of the Sigatoka disease complex on banana suggests a link between parallel evolutionary changes in Pseudocercospora fijiensis and Pseudocercospora eumusae and increased virulence on the banana host.</title>
        <authorList>
            <person name="Chang T.-C."/>
            <person name="Salvucci A."/>
            <person name="Crous P.W."/>
            <person name="Stergiopoulos I."/>
        </authorList>
    </citation>
    <scope>NUCLEOTIDE SEQUENCE [LARGE SCALE GENOMIC DNA]</scope>
    <source>
        <strain evidence="1 2">CBS 114824</strain>
    </source>
</reference>
<protein>
    <submittedName>
        <fullName evidence="1">Uncharacterized protein</fullName>
    </submittedName>
</protein>
<sequence>MTNNLSLAADRLRRARRRALAARLRIAALQYMQVQDIAARDSIRSSEDLTPDAIFALSDRTLEVSKAPNRIAHLRNKYVGREMEVEWAKKEVEDEEKLLEERFWESFRIGVE</sequence>
<keyword evidence="2" id="KW-1185">Reference proteome</keyword>
<comment type="caution">
    <text evidence="1">The sequence shown here is derived from an EMBL/GenBank/DDBJ whole genome shotgun (WGS) entry which is preliminary data.</text>
</comment>
<dbReference type="Proteomes" id="UP000070133">
    <property type="component" value="Unassembled WGS sequence"/>
</dbReference>
<accession>A0A139H325</accession>
<evidence type="ECO:0000313" key="2">
    <source>
        <dbReference type="Proteomes" id="UP000070133"/>
    </source>
</evidence>